<keyword evidence="4" id="KW-1185">Reference proteome</keyword>
<name>A0A9P6G289_9FUNG</name>
<reference evidence="3" key="1">
    <citation type="journal article" date="2020" name="Fungal Divers.">
        <title>Resolving the Mortierellaceae phylogeny through synthesis of multi-gene phylogenetics and phylogenomics.</title>
        <authorList>
            <person name="Vandepol N."/>
            <person name="Liber J."/>
            <person name="Desiro A."/>
            <person name="Na H."/>
            <person name="Kennedy M."/>
            <person name="Barry K."/>
            <person name="Grigoriev I.V."/>
            <person name="Miller A.N."/>
            <person name="O'Donnell K."/>
            <person name="Stajich J.E."/>
            <person name="Bonito G."/>
        </authorList>
    </citation>
    <scope>NUCLEOTIDE SEQUENCE</scope>
    <source>
        <strain evidence="3">KOD1015</strain>
    </source>
</reference>
<dbReference type="Proteomes" id="UP000780801">
    <property type="component" value="Unassembled WGS sequence"/>
</dbReference>
<dbReference type="PANTHER" id="PTHR12829:SF4">
    <property type="entry name" value="N(6)-ADENINE-SPECIFIC METHYLTRANSFERASE METTL4"/>
    <property type="match status" value="1"/>
</dbReference>
<evidence type="ECO:0000313" key="3">
    <source>
        <dbReference type="EMBL" id="KAF9585769.1"/>
    </source>
</evidence>
<proteinExistence type="inferred from homology"/>
<feature type="region of interest" description="Disordered" evidence="2">
    <location>
        <begin position="139"/>
        <end position="161"/>
    </location>
</feature>
<organism evidence="3 4">
    <name type="scientific">Lunasporangiospora selenospora</name>
    <dbReference type="NCBI Taxonomy" id="979761"/>
    <lineage>
        <taxon>Eukaryota</taxon>
        <taxon>Fungi</taxon>
        <taxon>Fungi incertae sedis</taxon>
        <taxon>Mucoromycota</taxon>
        <taxon>Mortierellomycotina</taxon>
        <taxon>Mortierellomycetes</taxon>
        <taxon>Mortierellales</taxon>
        <taxon>Mortierellaceae</taxon>
        <taxon>Lunasporangiospora</taxon>
    </lineage>
</organism>
<feature type="region of interest" description="Disordered" evidence="2">
    <location>
        <begin position="14"/>
        <end position="69"/>
    </location>
</feature>
<evidence type="ECO:0000256" key="2">
    <source>
        <dbReference type="SAM" id="MobiDB-lite"/>
    </source>
</evidence>
<feature type="compositionally biased region" description="Basic and acidic residues" evidence="2">
    <location>
        <begin position="21"/>
        <end position="31"/>
    </location>
</feature>
<dbReference type="GO" id="GO:0032259">
    <property type="term" value="P:methylation"/>
    <property type="evidence" value="ECO:0007669"/>
    <property type="project" value="UniProtKB-KW"/>
</dbReference>
<dbReference type="GO" id="GO:0003676">
    <property type="term" value="F:nucleic acid binding"/>
    <property type="evidence" value="ECO:0007669"/>
    <property type="project" value="InterPro"/>
</dbReference>
<dbReference type="GO" id="GO:0005634">
    <property type="term" value="C:nucleus"/>
    <property type="evidence" value="ECO:0007669"/>
    <property type="project" value="TreeGrafter"/>
</dbReference>
<dbReference type="AlphaFoldDB" id="A0A9P6G289"/>
<gene>
    <name evidence="3" type="primary">METTL4</name>
    <name evidence="3" type="ORF">BGW38_000817</name>
</gene>
<comment type="caution">
    <text evidence="3">The sequence shown here is derived from an EMBL/GenBank/DDBJ whole genome shotgun (WGS) entry which is preliminary data.</text>
</comment>
<keyword evidence="3" id="KW-0489">Methyltransferase</keyword>
<sequence length="375" mass="42185">MNIAPGWQIRPGTFRVAQPYDKPRATPELHPADQTTLGSTEHTADPDDKSNQSSARPIKKRKVSKVGNAIAHDESDQSLWISTQLSALLALEPARQFFEDAPKDYFFGTCPGTSASEDYALDLVTLQPTFQMLHSGFASPEVAESRTGRQRRNDGSQKPHPQEEILFGELCISSLFQAMDLGDLYECVVTNTNDENKAALMSVMTEGQPHYLLPPRSGFVISDLDRIHGLTGVARQRKGFDIIVMDPPWQNASVDRMSHYNTMDLYDLFKVPVMELVRQPITDDEHLDARVDQANDSSTTPELLEPTTVEGSIVAVWITNRAKIKRVVLEKLFPAWGLEYIDHWTWLKVQCLRLAIRVHRDYFSHGILNGRLVDG</sequence>
<dbReference type="PROSITE" id="PS51143">
    <property type="entry name" value="MT_A70"/>
    <property type="match status" value="1"/>
</dbReference>
<dbReference type="InterPro" id="IPR007757">
    <property type="entry name" value="MT-A70-like"/>
</dbReference>
<dbReference type="EMBL" id="JAABOA010000124">
    <property type="protein sequence ID" value="KAF9585769.1"/>
    <property type="molecule type" value="Genomic_DNA"/>
</dbReference>
<comment type="similarity">
    <text evidence="1">Belongs to the MT-A70-like family.</text>
</comment>
<evidence type="ECO:0000313" key="4">
    <source>
        <dbReference type="Proteomes" id="UP000780801"/>
    </source>
</evidence>
<feature type="compositionally biased region" description="Basic and acidic residues" evidence="2">
    <location>
        <begin position="143"/>
        <end position="161"/>
    </location>
</feature>
<protein>
    <submittedName>
        <fullName evidence="3">Methyltransferase-like protein 4</fullName>
    </submittedName>
</protein>
<dbReference type="PROSITE" id="PS00092">
    <property type="entry name" value="N6_MTASE"/>
    <property type="match status" value="1"/>
</dbReference>
<dbReference type="PANTHER" id="PTHR12829">
    <property type="entry name" value="N6-ADENOSINE-METHYLTRANSFERASE"/>
    <property type="match status" value="1"/>
</dbReference>
<dbReference type="GO" id="GO:0008168">
    <property type="term" value="F:methyltransferase activity"/>
    <property type="evidence" value="ECO:0007669"/>
    <property type="project" value="UniProtKB-KW"/>
</dbReference>
<evidence type="ECO:0000256" key="1">
    <source>
        <dbReference type="PROSITE-ProRule" id="PRU00489"/>
    </source>
</evidence>
<dbReference type="InterPro" id="IPR002052">
    <property type="entry name" value="DNA_methylase_N6_adenine_CS"/>
</dbReference>
<dbReference type="OrthoDB" id="61116at2759"/>
<keyword evidence="3" id="KW-0808">Transferase</keyword>
<accession>A0A9P6G289</accession>
<dbReference type="Pfam" id="PF05063">
    <property type="entry name" value="MT-A70"/>
    <property type="match status" value="1"/>
</dbReference>